<dbReference type="GO" id="GO:0004556">
    <property type="term" value="F:alpha-amylase activity"/>
    <property type="evidence" value="ECO:0007669"/>
    <property type="project" value="TreeGrafter"/>
</dbReference>
<dbReference type="InterPro" id="IPR045857">
    <property type="entry name" value="O16G_dom_2"/>
</dbReference>
<dbReference type="Gene3D" id="3.90.400.10">
    <property type="entry name" value="Oligo-1,6-glucosidase, Domain 2"/>
    <property type="match status" value="1"/>
</dbReference>
<dbReference type="Proteomes" id="UP000229730">
    <property type="component" value="Unassembled WGS sequence"/>
</dbReference>
<keyword evidence="4" id="KW-1185">Reference proteome</keyword>
<gene>
    <name evidence="3" type="ORF">CRD36_08615</name>
</gene>
<accession>A0A2G4YRV4</accession>
<sequence length="541" mass="61906">MNDMISTSNQTWWQDTVFYEIYISSFQDGNGDGIGDFAGLTSRLGYLQDLGVNGLWITPFYPSPKVDNGYDVADYFDVDPDFGTLADFDHFIEEAHRRGMKVIIDVVLNHVSTDHAWFREAASDPKSKYRDYFFFQDAPNGWSSFFGGSAWSKEPDGSQVYYHKFAPEQADLNWQNQAVRDDMKAMLRFWLDKGVDGFRFDVINFLSCDGIGAENPVDEQGKQIHLNDIDQLGIYPCVRELCGFVREYAAQKKTAYFLVGEVGDEALAKLAPYQGPDMLDVVFNFNLGSIDSFDICRVYQELKDMEKHLSGLPTIFFNSHDMARSMSRLCHENQAAAAALAALTLMAKGVSFLYFGEEIGMSNFIPGNIEEMKDIQAINHFNLAVSEGKNQRQAYGDALEKCRDKSRSYMSWNKSDFSGFSRSKPWIGAANVVHSPNVEDQRNDPESLWHWYQKLIFLCRDNPALAFGNYDHLSLDEKLLHLSRRWDDHIVHIHINFSREKKLIDRQNFREILTSRGISPCEPDYLPPFGVLITREIENAY</sequence>
<dbReference type="EMBL" id="PDEM01000018">
    <property type="protein sequence ID" value="PHZ85094.1"/>
    <property type="molecule type" value="Genomic_DNA"/>
</dbReference>
<feature type="domain" description="Glycosyl hydrolase family 13 catalytic" evidence="2">
    <location>
        <begin position="20"/>
        <end position="407"/>
    </location>
</feature>
<evidence type="ECO:0000256" key="1">
    <source>
        <dbReference type="ARBA" id="ARBA00008061"/>
    </source>
</evidence>
<keyword evidence="3" id="KW-0378">Hydrolase</keyword>
<dbReference type="AlphaFoldDB" id="A0A2G4YRV4"/>
<dbReference type="SUPFAM" id="SSF51445">
    <property type="entry name" value="(Trans)glycosidases"/>
    <property type="match status" value="1"/>
</dbReference>
<comment type="caution">
    <text evidence="3">The sequence shown here is derived from an EMBL/GenBank/DDBJ whole genome shotgun (WGS) entry which is preliminary data.</text>
</comment>
<dbReference type="Pfam" id="PF00128">
    <property type="entry name" value="Alpha-amylase"/>
    <property type="match status" value="1"/>
</dbReference>
<comment type="similarity">
    <text evidence="1">Belongs to the glycosyl hydrolase 13 family.</text>
</comment>
<dbReference type="FunCoup" id="A0A2G4YRV4">
    <property type="interactions" value="363"/>
</dbReference>
<dbReference type="PANTHER" id="PTHR10357">
    <property type="entry name" value="ALPHA-AMYLASE FAMILY MEMBER"/>
    <property type="match status" value="1"/>
</dbReference>
<proteinExistence type="inferred from homology"/>
<dbReference type="InterPro" id="IPR017853">
    <property type="entry name" value="GH"/>
</dbReference>
<evidence type="ECO:0000313" key="4">
    <source>
        <dbReference type="Proteomes" id="UP000229730"/>
    </source>
</evidence>
<dbReference type="PANTHER" id="PTHR10357:SF179">
    <property type="entry name" value="NEUTRAL AND BASIC AMINO ACID TRANSPORT PROTEIN RBAT"/>
    <property type="match status" value="1"/>
</dbReference>
<evidence type="ECO:0000259" key="2">
    <source>
        <dbReference type="SMART" id="SM00642"/>
    </source>
</evidence>
<evidence type="ECO:0000313" key="3">
    <source>
        <dbReference type="EMBL" id="PHZ85094.1"/>
    </source>
</evidence>
<dbReference type="Gene3D" id="3.20.20.80">
    <property type="entry name" value="Glycosidases"/>
    <property type="match status" value="1"/>
</dbReference>
<protein>
    <submittedName>
        <fullName evidence="3">Glucohydrolase</fullName>
    </submittedName>
</protein>
<dbReference type="GO" id="GO:0009313">
    <property type="term" value="P:oligosaccharide catabolic process"/>
    <property type="evidence" value="ECO:0007669"/>
    <property type="project" value="TreeGrafter"/>
</dbReference>
<dbReference type="SMART" id="SM00642">
    <property type="entry name" value="Aamy"/>
    <property type="match status" value="1"/>
</dbReference>
<dbReference type="InParanoid" id="A0A2G4YRV4"/>
<name>A0A2G4YRV4_9PROT</name>
<reference evidence="3 4" key="1">
    <citation type="submission" date="2017-10" db="EMBL/GenBank/DDBJ databases">
        <title>Frigbacter circumglobatus gen. nov. sp. nov., isolated from sediment cultured in situ.</title>
        <authorList>
            <person name="Zhao Z."/>
        </authorList>
    </citation>
    <scope>NUCLEOTIDE SEQUENCE [LARGE SCALE GENOMIC DNA]</scope>
    <source>
        <strain evidence="3 4">ZYL</strain>
    </source>
</reference>
<organism evidence="3 4">
    <name type="scientific">Paremcibacter congregatus</name>
    <dbReference type="NCBI Taxonomy" id="2043170"/>
    <lineage>
        <taxon>Bacteria</taxon>
        <taxon>Pseudomonadati</taxon>
        <taxon>Pseudomonadota</taxon>
        <taxon>Alphaproteobacteria</taxon>
        <taxon>Emcibacterales</taxon>
        <taxon>Emcibacteraceae</taxon>
        <taxon>Paremcibacter</taxon>
    </lineage>
</organism>
<dbReference type="InterPro" id="IPR006047">
    <property type="entry name" value="GH13_cat_dom"/>
</dbReference>